<sequence>MNTHTTVSSLKRPSQLPPTTILQIFLVTDSTTADIPTGLQKLFDETTLPCTPRAVTNHPCYFCKCNVHGTRQHCIYTCDPTSGNPLLPGTKMCTATDHFELGCHRCRCSKGQLFYECNLTLYCAGSGAVSEGEEGNDF</sequence>
<organism evidence="1">
    <name type="scientific">Culex pipiens</name>
    <name type="common">House mosquito</name>
    <dbReference type="NCBI Taxonomy" id="7175"/>
    <lineage>
        <taxon>Eukaryota</taxon>
        <taxon>Metazoa</taxon>
        <taxon>Ecdysozoa</taxon>
        <taxon>Arthropoda</taxon>
        <taxon>Hexapoda</taxon>
        <taxon>Insecta</taxon>
        <taxon>Pterygota</taxon>
        <taxon>Neoptera</taxon>
        <taxon>Endopterygota</taxon>
        <taxon>Diptera</taxon>
        <taxon>Nematocera</taxon>
        <taxon>Culicoidea</taxon>
        <taxon>Culicidae</taxon>
        <taxon>Culicinae</taxon>
        <taxon>Culicini</taxon>
        <taxon>Culex</taxon>
        <taxon>Culex</taxon>
    </lineage>
</organism>
<accession>A0A8D8BGQ4</accession>
<evidence type="ECO:0000313" key="1">
    <source>
        <dbReference type="EMBL" id="CAG6475157.1"/>
    </source>
</evidence>
<dbReference type="AlphaFoldDB" id="A0A8D8BGQ4"/>
<proteinExistence type="predicted"/>
<reference evidence="1" key="1">
    <citation type="submission" date="2021-05" db="EMBL/GenBank/DDBJ databases">
        <authorList>
            <person name="Alioto T."/>
            <person name="Alioto T."/>
            <person name="Gomez Garrido J."/>
        </authorList>
    </citation>
    <scope>NUCLEOTIDE SEQUENCE</scope>
</reference>
<name>A0A8D8BGQ4_CULPI</name>
<protein>
    <submittedName>
        <fullName evidence="1">(northern house mosquito) hypothetical protein</fullName>
    </submittedName>
</protein>
<dbReference type="EMBL" id="HBUE01076201">
    <property type="protein sequence ID" value="CAG6475157.1"/>
    <property type="molecule type" value="Transcribed_RNA"/>
</dbReference>